<evidence type="ECO:0000313" key="10">
    <source>
        <dbReference type="EMBL" id="GFN78281.1"/>
    </source>
</evidence>
<keyword evidence="7" id="KW-0472">Membrane</keyword>
<evidence type="ECO:0000256" key="2">
    <source>
        <dbReference type="ARBA" id="ARBA00006339"/>
    </source>
</evidence>
<dbReference type="PANTHER" id="PTHR12137">
    <property type="entry name" value="CARBOHYDRATE SULFOTRANSFERASE"/>
    <property type="match status" value="1"/>
</dbReference>
<comment type="similarity">
    <text evidence="2 9">Belongs to the sulfotransferase 2 family.</text>
</comment>
<reference evidence="10 11" key="1">
    <citation type="journal article" date="2021" name="Elife">
        <title>Chloroplast acquisition without the gene transfer in kleptoplastic sea slugs, Plakobranchus ocellatus.</title>
        <authorList>
            <person name="Maeda T."/>
            <person name="Takahashi S."/>
            <person name="Yoshida T."/>
            <person name="Shimamura S."/>
            <person name="Takaki Y."/>
            <person name="Nagai Y."/>
            <person name="Toyoda A."/>
            <person name="Suzuki Y."/>
            <person name="Arimoto A."/>
            <person name="Ishii H."/>
            <person name="Satoh N."/>
            <person name="Nishiyama T."/>
            <person name="Hasebe M."/>
            <person name="Maruyama T."/>
            <person name="Minagawa J."/>
            <person name="Obokata J."/>
            <person name="Shigenobu S."/>
        </authorList>
    </citation>
    <scope>NUCLEOTIDE SEQUENCE [LARGE SCALE GENOMIC DNA]</scope>
</reference>
<evidence type="ECO:0000256" key="3">
    <source>
        <dbReference type="ARBA" id="ARBA00022679"/>
    </source>
</evidence>
<dbReference type="GO" id="GO:0016051">
    <property type="term" value="P:carbohydrate biosynthetic process"/>
    <property type="evidence" value="ECO:0007669"/>
    <property type="project" value="InterPro"/>
</dbReference>
<organism evidence="10 11">
    <name type="scientific">Plakobranchus ocellatus</name>
    <dbReference type="NCBI Taxonomy" id="259542"/>
    <lineage>
        <taxon>Eukaryota</taxon>
        <taxon>Metazoa</taxon>
        <taxon>Spiralia</taxon>
        <taxon>Lophotrochozoa</taxon>
        <taxon>Mollusca</taxon>
        <taxon>Gastropoda</taxon>
        <taxon>Heterobranchia</taxon>
        <taxon>Euthyneura</taxon>
        <taxon>Panpulmonata</taxon>
        <taxon>Sacoglossa</taxon>
        <taxon>Placobranchoidea</taxon>
        <taxon>Plakobranchidae</taxon>
        <taxon>Plakobranchus</taxon>
    </lineage>
</organism>
<protein>
    <recommendedName>
        <fullName evidence="9">Carbohydrate sulfotransferase</fullName>
        <ecNumber evidence="9">2.8.2.-</ecNumber>
    </recommendedName>
</protein>
<dbReference type="GO" id="GO:0000139">
    <property type="term" value="C:Golgi membrane"/>
    <property type="evidence" value="ECO:0007669"/>
    <property type="project" value="UniProtKB-SubCell"/>
</dbReference>
<keyword evidence="3 9" id="KW-0808">Transferase</keyword>
<sequence>MEAAKFRIPNMFEAYRPFSKEAEIQQRFALRRAHLQSVCSRSEYQVPDKGIIDSDFQFSWVAFRRLRWCRIAKVGTTYMKSKFFPQSELKLLNTNTPVQRTASKNFKSFFFVRDPYSRLISGYLDKVLTAPDRWLDIGRKVIKTQRQGATSEEIECGSDASFLEFVQYVLWAERTGKTRNIHFLPMHDLCAVCDRHYDFIGHIETMKEDLSFILNSAGVRSNLNQNITLDIYRRIKHIFQESRKTMKSCLGVWPMMKRVWWTFQVRGYIADTIPLPASRQEVEIASWEKLASWIERARLQTLSLGSRSAQKRTFMVNMFKQVPLNIRLQFAATYTRDFQLFQYDPLPADLFPEYSNSTGRSNNHFET</sequence>
<name>A0AAV3Y750_9GAST</name>
<dbReference type="EMBL" id="BLXT01000588">
    <property type="protein sequence ID" value="GFN78281.1"/>
    <property type="molecule type" value="Genomic_DNA"/>
</dbReference>
<evidence type="ECO:0000313" key="11">
    <source>
        <dbReference type="Proteomes" id="UP000735302"/>
    </source>
</evidence>
<keyword evidence="11" id="KW-1185">Reference proteome</keyword>
<dbReference type="AlphaFoldDB" id="A0AAV3Y750"/>
<gene>
    <name evidence="10" type="ORF">PoB_000478700</name>
</gene>
<dbReference type="EC" id="2.8.2.-" evidence="9"/>
<dbReference type="Pfam" id="PF03567">
    <property type="entry name" value="Sulfotransfer_2"/>
    <property type="match status" value="1"/>
</dbReference>
<dbReference type="PANTHER" id="PTHR12137:SF54">
    <property type="entry name" value="CARBOHYDRATE SULFOTRANSFERASE"/>
    <property type="match status" value="1"/>
</dbReference>
<evidence type="ECO:0000256" key="9">
    <source>
        <dbReference type="RuleBase" id="RU364020"/>
    </source>
</evidence>
<keyword evidence="9" id="KW-0119">Carbohydrate metabolism</keyword>
<evidence type="ECO:0000256" key="1">
    <source>
        <dbReference type="ARBA" id="ARBA00004323"/>
    </source>
</evidence>
<comment type="subcellular location">
    <subcellularLocation>
        <location evidence="1 9">Golgi apparatus membrane</location>
        <topology evidence="1 9">Single-pass type II membrane protein</topology>
    </subcellularLocation>
</comment>
<evidence type="ECO:0000256" key="6">
    <source>
        <dbReference type="ARBA" id="ARBA00023034"/>
    </source>
</evidence>
<keyword evidence="9" id="KW-0735">Signal-anchor</keyword>
<evidence type="ECO:0000256" key="7">
    <source>
        <dbReference type="ARBA" id="ARBA00023136"/>
    </source>
</evidence>
<keyword evidence="4" id="KW-0812">Transmembrane</keyword>
<proteinExistence type="inferred from homology"/>
<evidence type="ECO:0000256" key="8">
    <source>
        <dbReference type="ARBA" id="ARBA00023180"/>
    </source>
</evidence>
<evidence type="ECO:0000256" key="4">
    <source>
        <dbReference type="ARBA" id="ARBA00022692"/>
    </source>
</evidence>
<keyword evidence="6 9" id="KW-0333">Golgi apparatus</keyword>
<dbReference type="InterPro" id="IPR018011">
    <property type="entry name" value="Carb_sulfotrans_8-10"/>
</dbReference>
<dbReference type="InterPro" id="IPR005331">
    <property type="entry name" value="Sulfotransferase"/>
</dbReference>
<evidence type="ECO:0000256" key="5">
    <source>
        <dbReference type="ARBA" id="ARBA00022989"/>
    </source>
</evidence>
<keyword evidence="5" id="KW-1133">Transmembrane helix</keyword>
<accession>A0AAV3Y750</accession>
<dbReference type="GO" id="GO:0008146">
    <property type="term" value="F:sulfotransferase activity"/>
    <property type="evidence" value="ECO:0007669"/>
    <property type="project" value="InterPro"/>
</dbReference>
<comment type="caution">
    <text evidence="10">The sequence shown here is derived from an EMBL/GenBank/DDBJ whole genome shotgun (WGS) entry which is preliminary data.</text>
</comment>
<dbReference type="Proteomes" id="UP000735302">
    <property type="component" value="Unassembled WGS sequence"/>
</dbReference>
<keyword evidence="8 9" id="KW-0325">Glycoprotein</keyword>